<dbReference type="RefSeq" id="WP_266343767.1">
    <property type="nucleotide sequence ID" value="NZ_JAPKNH010000003.1"/>
</dbReference>
<evidence type="ECO:0000313" key="2">
    <source>
        <dbReference type="Proteomes" id="UP001596150"/>
    </source>
</evidence>
<dbReference type="EMBL" id="JBHSML010000013">
    <property type="protein sequence ID" value="MFC5518058.1"/>
    <property type="molecule type" value="Genomic_DNA"/>
</dbReference>
<accession>A0ABW0Q034</accession>
<organism evidence="1 2">
    <name type="scientific">Kaistia terrae</name>
    <dbReference type="NCBI Taxonomy" id="537017"/>
    <lineage>
        <taxon>Bacteria</taxon>
        <taxon>Pseudomonadati</taxon>
        <taxon>Pseudomonadota</taxon>
        <taxon>Alphaproteobacteria</taxon>
        <taxon>Hyphomicrobiales</taxon>
        <taxon>Kaistiaceae</taxon>
        <taxon>Kaistia</taxon>
    </lineage>
</organism>
<comment type="caution">
    <text evidence="1">The sequence shown here is derived from an EMBL/GenBank/DDBJ whole genome shotgun (WGS) entry which is preliminary data.</text>
</comment>
<protein>
    <submittedName>
        <fullName evidence="1">Uncharacterized protein</fullName>
    </submittedName>
</protein>
<name>A0ABW0Q034_9HYPH</name>
<gene>
    <name evidence="1" type="ORF">ACFPP9_19925</name>
</gene>
<keyword evidence="2" id="KW-1185">Reference proteome</keyword>
<reference evidence="2" key="1">
    <citation type="journal article" date="2019" name="Int. J. Syst. Evol. Microbiol.">
        <title>The Global Catalogue of Microorganisms (GCM) 10K type strain sequencing project: providing services to taxonomists for standard genome sequencing and annotation.</title>
        <authorList>
            <consortium name="The Broad Institute Genomics Platform"/>
            <consortium name="The Broad Institute Genome Sequencing Center for Infectious Disease"/>
            <person name="Wu L."/>
            <person name="Ma J."/>
        </authorList>
    </citation>
    <scope>NUCLEOTIDE SEQUENCE [LARGE SCALE GENOMIC DNA]</scope>
    <source>
        <strain evidence="2">KACC 12633</strain>
    </source>
</reference>
<proteinExistence type="predicted"/>
<dbReference type="Proteomes" id="UP001596150">
    <property type="component" value="Unassembled WGS sequence"/>
</dbReference>
<evidence type="ECO:0000313" key="1">
    <source>
        <dbReference type="EMBL" id="MFC5518058.1"/>
    </source>
</evidence>
<sequence length="97" mass="10434">MAIIPSAQFELSPRIELIGTIGEMIDHAVTSKDAMCPYDLAAKIVDEVLSMKDSMTDAHIQASHAVAATGDGKPAATNRSSVRDNVVWLERGDRPAR</sequence>